<feature type="non-terminal residue" evidence="4">
    <location>
        <position position="1"/>
    </location>
</feature>
<gene>
    <name evidence="4" type="ORF">S01H1_26665</name>
</gene>
<dbReference type="InterPro" id="IPR013517">
    <property type="entry name" value="FG-GAP"/>
</dbReference>
<feature type="non-terminal residue" evidence="4">
    <location>
        <position position="281"/>
    </location>
</feature>
<keyword evidence="2" id="KW-0677">Repeat</keyword>
<dbReference type="InterPro" id="IPR013519">
    <property type="entry name" value="Int_alpha_beta-p"/>
</dbReference>
<accession>X0TXR2</accession>
<evidence type="ECO:0000313" key="4">
    <source>
        <dbReference type="EMBL" id="GAF98378.1"/>
    </source>
</evidence>
<reference evidence="4" key="1">
    <citation type="journal article" date="2014" name="Front. Microbiol.">
        <title>High frequency of phylogenetically diverse reductive dehalogenase-homologous genes in deep subseafloor sedimentary metagenomes.</title>
        <authorList>
            <person name="Kawai M."/>
            <person name="Futagami T."/>
            <person name="Toyoda A."/>
            <person name="Takaki Y."/>
            <person name="Nishi S."/>
            <person name="Hori S."/>
            <person name="Arai W."/>
            <person name="Tsubouchi T."/>
            <person name="Morono Y."/>
            <person name="Uchiyama I."/>
            <person name="Ito T."/>
            <person name="Fujiyama A."/>
            <person name="Inagaki F."/>
            <person name="Takami H."/>
        </authorList>
    </citation>
    <scope>NUCLEOTIDE SEQUENCE</scope>
    <source>
        <strain evidence="4">Expedition CK06-06</strain>
    </source>
</reference>
<proteinExistence type="predicted"/>
<dbReference type="SUPFAM" id="SSF69318">
    <property type="entry name" value="Integrin alpha N-terminal domain"/>
    <property type="match status" value="1"/>
</dbReference>
<dbReference type="PANTHER" id="PTHR36220:SF1">
    <property type="entry name" value="GAMMA TUBULIN COMPLEX COMPONENT C-TERMINAL DOMAIN-CONTAINING PROTEIN"/>
    <property type="match status" value="1"/>
</dbReference>
<evidence type="ECO:0000256" key="1">
    <source>
        <dbReference type="ARBA" id="ARBA00022729"/>
    </source>
</evidence>
<evidence type="ECO:0008006" key="5">
    <source>
        <dbReference type="Google" id="ProtNLM"/>
    </source>
</evidence>
<protein>
    <recommendedName>
        <fullName evidence="5">PKD domain-containing protein</fullName>
    </recommendedName>
</protein>
<organism evidence="4">
    <name type="scientific">marine sediment metagenome</name>
    <dbReference type="NCBI Taxonomy" id="412755"/>
    <lineage>
        <taxon>unclassified sequences</taxon>
        <taxon>metagenomes</taxon>
        <taxon>ecological metagenomes</taxon>
    </lineage>
</organism>
<dbReference type="Gene3D" id="2.130.10.130">
    <property type="entry name" value="Integrin alpha, N-terminal"/>
    <property type="match status" value="2"/>
</dbReference>
<dbReference type="AlphaFoldDB" id="X0TXR2"/>
<name>X0TXR2_9ZZZZ</name>
<dbReference type="SMART" id="SM00191">
    <property type="entry name" value="Int_alpha"/>
    <property type="match status" value="4"/>
</dbReference>
<evidence type="ECO:0000256" key="2">
    <source>
        <dbReference type="ARBA" id="ARBA00022737"/>
    </source>
</evidence>
<sequence>GAHKDSEKGIYSGSVYVFRNNGSTWIREAKLYADDAQAYEYFGSSVAIDGDTLVVGATKGKGGEGDLQTGSVYVFEYNHNDLVWEQKTELFGNDLGDGDKFGYSVAIEDDTIIVGAPRHDDSETDSGAAYVFRRDAGTWIQDPNFTASGLFKKAYFGHSVALSGNTAVVGAYRNDLDVDSNLLVDAGSVYVFRFDGSIWPEEEKLIPADAVGGEEFGWAVAISGDTVVVGAHKDGNFAGSAYVFTLHDANADGCIDAIQESLAGIIDDLSDLSQGSDKKTG</sequence>
<dbReference type="EMBL" id="BARS01016174">
    <property type="protein sequence ID" value="GAF98378.1"/>
    <property type="molecule type" value="Genomic_DNA"/>
</dbReference>
<keyword evidence="1" id="KW-0732">Signal</keyword>
<dbReference type="PROSITE" id="PS51470">
    <property type="entry name" value="FG_GAP"/>
    <property type="match status" value="2"/>
</dbReference>
<keyword evidence="3" id="KW-0325">Glycoprotein</keyword>
<evidence type="ECO:0000256" key="3">
    <source>
        <dbReference type="ARBA" id="ARBA00023180"/>
    </source>
</evidence>
<dbReference type="InterPro" id="IPR028994">
    <property type="entry name" value="Integrin_alpha_N"/>
</dbReference>
<dbReference type="Pfam" id="PF14312">
    <property type="entry name" value="FG-GAP_2"/>
    <property type="match status" value="4"/>
</dbReference>
<dbReference type="PANTHER" id="PTHR36220">
    <property type="entry name" value="UNNAMED PRODUCT"/>
    <property type="match status" value="1"/>
</dbReference>
<comment type="caution">
    <text evidence="4">The sequence shown here is derived from an EMBL/GenBank/DDBJ whole genome shotgun (WGS) entry which is preliminary data.</text>
</comment>